<dbReference type="CDD" id="cd04301">
    <property type="entry name" value="NAT_SF"/>
    <property type="match status" value="1"/>
</dbReference>
<evidence type="ECO:0000313" key="2">
    <source>
        <dbReference type="EMBL" id="ADD78452.1"/>
    </source>
</evidence>
<organism evidence="2 3">
    <name type="scientific">Pantoea ananatis (strain LMG 20103)</name>
    <dbReference type="NCBI Taxonomy" id="706191"/>
    <lineage>
        <taxon>Bacteria</taxon>
        <taxon>Pseudomonadati</taxon>
        <taxon>Pseudomonadota</taxon>
        <taxon>Gammaproteobacteria</taxon>
        <taxon>Enterobacterales</taxon>
        <taxon>Erwiniaceae</taxon>
        <taxon>Pantoea</taxon>
    </lineage>
</organism>
<dbReference type="InterPro" id="IPR000182">
    <property type="entry name" value="GNAT_dom"/>
</dbReference>
<dbReference type="Gene3D" id="3.40.630.30">
    <property type="match status" value="1"/>
</dbReference>
<gene>
    <name evidence="2" type="ordered locus">PANA_3285</name>
</gene>
<evidence type="ECO:0000259" key="1">
    <source>
        <dbReference type="PROSITE" id="PS51186"/>
    </source>
</evidence>
<dbReference type="PROSITE" id="PS51186">
    <property type="entry name" value="GNAT"/>
    <property type="match status" value="1"/>
</dbReference>
<proteinExistence type="predicted"/>
<dbReference type="Proteomes" id="UP000001702">
    <property type="component" value="Chromosome"/>
</dbReference>
<accession>D4GMW0</accession>
<keyword evidence="3" id="KW-1185">Reference proteome</keyword>
<protein>
    <recommendedName>
        <fullName evidence="1">N-acetyltransferase domain-containing protein</fullName>
    </recommendedName>
</protein>
<dbReference type="eggNOG" id="COG0456">
    <property type="taxonomic scope" value="Bacteria"/>
</dbReference>
<dbReference type="KEGG" id="pam:PANA_3285"/>
<name>D4GMW0_PANAM</name>
<dbReference type="Pfam" id="PF13673">
    <property type="entry name" value="Acetyltransf_10"/>
    <property type="match status" value="1"/>
</dbReference>
<dbReference type="HOGENOM" id="CLU_1667683_0_0_6"/>
<feature type="domain" description="N-acetyltransferase" evidence="1">
    <location>
        <begin position="11"/>
        <end position="157"/>
    </location>
</feature>
<sequence length="159" mass="18983">MMIHSMTIQDISIEQASYEDAKLLRKALEKVYEPYTLNFSPTALQFTENIIAQESSKWLVAKYKSDIVGAVRYELYDIYLDFHFLCVTPPFRKMGVGNELFHKLKKIAYEKRKDFMKIVLRDSLSYNRRYFESKGFYFYHKYQTNMHSVFILKLNGEKP</sequence>
<dbReference type="InterPro" id="IPR016181">
    <property type="entry name" value="Acyl_CoA_acyltransferase"/>
</dbReference>
<evidence type="ECO:0000313" key="3">
    <source>
        <dbReference type="Proteomes" id="UP000001702"/>
    </source>
</evidence>
<dbReference type="GO" id="GO:0016747">
    <property type="term" value="F:acyltransferase activity, transferring groups other than amino-acyl groups"/>
    <property type="evidence" value="ECO:0007669"/>
    <property type="project" value="InterPro"/>
</dbReference>
<dbReference type="AlphaFoldDB" id="D4GMW0"/>
<dbReference type="EMBL" id="CP001875">
    <property type="protein sequence ID" value="ADD78452.1"/>
    <property type="molecule type" value="Genomic_DNA"/>
</dbReference>
<dbReference type="SUPFAM" id="SSF55729">
    <property type="entry name" value="Acyl-CoA N-acyltransferases (Nat)"/>
    <property type="match status" value="1"/>
</dbReference>
<dbReference type="STRING" id="706191.PANA_3285"/>
<reference evidence="2 3" key="1">
    <citation type="journal article" date="2010" name="J. Bacteriol.">
        <title>Genome sequence of Pantoea ananatis LMG20103, the causative agent of Eucalyptus blight and dieback.</title>
        <authorList>
            <person name="De Maayer P."/>
            <person name="Chan W.Y."/>
            <person name="Venter S.N."/>
            <person name="Toth I.K."/>
            <person name="Birch P.R."/>
            <person name="Joubert F."/>
            <person name="Coutinho T.A."/>
        </authorList>
    </citation>
    <scope>NUCLEOTIDE SEQUENCE [LARGE SCALE GENOMIC DNA]</scope>
    <source>
        <strain evidence="2 3">LMG 20103</strain>
    </source>
</reference>